<name>A0ABR3JI52_9AGAR</name>
<proteinExistence type="predicted"/>
<keyword evidence="2" id="KW-1185">Reference proteome</keyword>
<comment type="caution">
    <text evidence="1">The sequence shown here is derived from an EMBL/GenBank/DDBJ whole genome shotgun (WGS) entry which is preliminary data.</text>
</comment>
<reference evidence="2" key="1">
    <citation type="submission" date="2024-06" db="EMBL/GenBank/DDBJ databases">
        <title>Multi-omics analyses provide insights into the biosynthesis of the anticancer antibiotic pleurotin in Hohenbuehelia grisea.</title>
        <authorList>
            <person name="Weaver J.A."/>
            <person name="Alberti F."/>
        </authorList>
    </citation>
    <scope>NUCLEOTIDE SEQUENCE [LARGE SCALE GENOMIC DNA]</scope>
    <source>
        <strain evidence="2">T-177</strain>
    </source>
</reference>
<dbReference type="EMBL" id="JASNQZ010000006">
    <property type="protein sequence ID" value="KAL0955362.1"/>
    <property type="molecule type" value="Genomic_DNA"/>
</dbReference>
<sequence>MPRRLQMPEFSMPDAAEMLARNVYFHRRKHELPELQAGNLQLGGGSDRLLLLLCWLA</sequence>
<dbReference type="Proteomes" id="UP001556367">
    <property type="component" value="Unassembled WGS sequence"/>
</dbReference>
<accession>A0ABR3JI52</accession>
<gene>
    <name evidence="1" type="ORF">HGRIS_001610</name>
</gene>
<protein>
    <submittedName>
        <fullName evidence="1">Uncharacterized protein</fullName>
    </submittedName>
</protein>
<evidence type="ECO:0000313" key="1">
    <source>
        <dbReference type="EMBL" id="KAL0955362.1"/>
    </source>
</evidence>
<organism evidence="1 2">
    <name type="scientific">Hohenbuehelia grisea</name>
    <dbReference type="NCBI Taxonomy" id="104357"/>
    <lineage>
        <taxon>Eukaryota</taxon>
        <taxon>Fungi</taxon>
        <taxon>Dikarya</taxon>
        <taxon>Basidiomycota</taxon>
        <taxon>Agaricomycotina</taxon>
        <taxon>Agaricomycetes</taxon>
        <taxon>Agaricomycetidae</taxon>
        <taxon>Agaricales</taxon>
        <taxon>Pleurotineae</taxon>
        <taxon>Pleurotaceae</taxon>
        <taxon>Hohenbuehelia</taxon>
    </lineage>
</organism>
<evidence type="ECO:0000313" key="2">
    <source>
        <dbReference type="Proteomes" id="UP001556367"/>
    </source>
</evidence>